<dbReference type="Gene3D" id="1.10.10.10">
    <property type="entry name" value="Winged helix-like DNA-binding domain superfamily/Winged helix DNA-binding domain"/>
    <property type="match status" value="1"/>
</dbReference>
<dbReference type="InterPro" id="IPR011991">
    <property type="entry name" value="ArsR-like_HTH"/>
</dbReference>
<dbReference type="Proteomes" id="UP000230767">
    <property type="component" value="Unassembled WGS sequence"/>
</dbReference>
<protein>
    <recommendedName>
        <fullName evidence="3">HTH arsR-type domain-containing protein</fullName>
    </recommendedName>
</protein>
<reference evidence="2" key="1">
    <citation type="submission" date="2017-09" db="EMBL/GenBank/DDBJ databases">
        <title>Depth-based differentiation of microbial function through sediment-hosted aquifers and enrichment of novel symbionts in the deep terrestrial subsurface.</title>
        <authorList>
            <person name="Probst A.J."/>
            <person name="Ladd B."/>
            <person name="Jarett J.K."/>
            <person name="Geller-Mcgrath D.E."/>
            <person name="Sieber C.M.K."/>
            <person name="Emerson J.B."/>
            <person name="Anantharaman K."/>
            <person name="Thomas B.C."/>
            <person name="Malmstrom R."/>
            <person name="Stieglmeier M."/>
            <person name="Klingl A."/>
            <person name="Woyke T."/>
            <person name="Ryan C.M."/>
            <person name="Banfield J.F."/>
        </authorList>
    </citation>
    <scope>NUCLEOTIDE SEQUENCE [LARGE SCALE GENOMIC DNA]</scope>
</reference>
<gene>
    <name evidence="1" type="ORF">COY73_00695</name>
</gene>
<organism evidence="1 2">
    <name type="scientific">Candidatus Nealsonbacteria bacterium CG_4_10_14_0_8_um_filter_37_14</name>
    <dbReference type="NCBI Taxonomy" id="1974684"/>
    <lineage>
        <taxon>Bacteria</taxon>
        <taxon>Candidatus Nealsoniibacteriota</taxon>
    </lineage>
</organism>
<evidence type="ECO:0008006" key="3">
    <source>
        <dbReference type="Google" id="ProtNLM"/>
    </source>
</evidence>
<evidence type="ECO:0000313" key="1">
    <source>
        <dbReference type="EMBL" id="PIY89525.1"/>
    </source>
</evidence>
<dbReference type="InterPro" id="IPR036388">
    <property type="entry name" value="WH-like_DNA-bd_sf"/>
</dbReference>
<dbReference type="CDD" id="cd00090">
    <property type="entry name" value="HTH_ARSR"/>
    <property type="match status" value="1"/>
</dbReference>
<dbReference type="InterPro" id="IPR036390">
    <property type="entry name" value="WH_DNA-bd_sf"/>
</dbReference>
<proteinExistence type="predicted"/>
<accession>A0A2M7R6Y1</accession>
<sequence length="101" mass="11379">MLNLITKSEIRKKIILLFIYNPGDFFYINQIARLVKTSAGNVQRELKKIEGCGLLSKEKKGNSTYFKINTAQALDMAFGFAIIETVNPTALSVRRDGGFYL</sequence>
<dbReference type="EMBL" id="PFLW01000020">
    <property type="protein sequence ID" value="PIY89525.1"/>
    <property type="molecule type" value="Genomic_DNA"/>
</dbReference>
<evidence type="ECO:0000313" key="2">
    <source>
        <dbReference type="Proteomes" id="UP000230767"/>
    </source>
</evidence>
<dbReference type="AlphaFoldDB" id="A0A2M7R6Y1"/>
<comment type="caution">
    <text evidence="1">The sequence shown here is derived from an EMBL/GenBank/DDBJ whole genome shotgun (WGS) entry which is preliminary data.</text>
</comment>
<name>A0A2M7R6Y1_9BACT</name>
<dbReference type="SUPFAM" id="SSF46785">
    <property type="entry name" value="Winged helix' DNA-binding domain"/>
    <property type="match status" value="1"/>
</dbReference>